<comment type="caution">
    <text evidence="2">The sequence shown here is derived from an EMBL/GenBank/DDBJ whole genome shotgun (WGS) entry which is preliminary data.</text>
</comment>
<dbReference type="Pfam" id="PF25355">
    <property type="entry name" value="DUF7882"/>
    <property type="match status" value="1"/>
</dbReference>
<feature type="domain" description="DUF7882" evidence="1">
    <location>
        <begin position="1"/>
        <end position="94"/>
    </location>
</feature>
<dbReference type="OrthoDB" id="5123855at2"/>
<evidence type="ECO:0000313" key="2">
    <source>
        <dbReference type="EMBL" id="PXA72312.1"/>
    </source>
</evidence>
<dbReference type="EMBL" id="QHLY01000005">
    <property type="protein sequence ID" value="PXA72312.1"/>
    <property type="molecule type" value="Genomic_DNA"/>
</dbReference>
<gene>
    <name evidence="2" type="ORF">CTB96_05415</name>
</gene>
<evidence type="ECO:0000313" key="3">
    <source>
        <dbReference type="Proteomes" id="UP000246722"/>
    </source>
</evidence>
<accession>A0A318A1Z2</accession>
<keyword evidence="3" id="KW-1185">Reference proteome</keyword>
<keyword evidence="2" id="KW-0436">Ligase</keyword>
<dbReference type="InterPro" id="IPR057204">
    <property type="entry name" value="DUF7882"/>
</dbReference>
<reference evidence="2 3" key="1">
    <citation type="submission" date="2018-05" db="EMBL/GenBank/DDBJ databases">
        <title>Genetic diversity of glacier-inhabiting Cryobacterium bacteria in China and description of Cryobacterium mengkeensis sp. nov. and Arthrobacter glacialis sp. nov.</title>
        <authorList>
            <person name="Liu Q."/>
            <person name="Xin Y.-H."/>
        </authorList>
    </citation>
    <scope>NUCLEOTIDE SEQUENCE [LARGE SCALE GENOMIC DNA]</scope>
    <source>
        <strain evidence="2 3">SK-1</strain>
    </source>
</reference>
<dbReference type="Proteomes" id="UP000246722">
    <property type="component" value="Unassembled WGS sequence"/>
</dbReference>
<protein>
    <submittedName>
        <fullName evidence="2">ATP-dependent DNA ligase</fullName>
    </submittedName>
</protein>
<proteinExistence type="predicted"/>
<dbReference type="AlphaFoldDB" id="A0A318A1Z2"/>
<sequence>MGKLIYDGIEVEFEDRALVHLQIVIGSKLRRGESFFLSWNDSPAIGDGRSSVWLHNSIPLYFKYYGGKTPSLNRAWIEVLTASANSGQGLLLSSEPAAPAG</sequence>
<organism evidence="2 3">
    <name type="scientific">Cryobacterium arcticum</name>
    <dbReference type="NCBI Taxonomy" id="670052"/>
    <lineage>
        <taxon>Bacteria</taxon>
        <taxon>Bacillati</taxon>
        <taxon>Actinomycetota</taxon>
        <taxon>Actinomycetes</taxon>
        <taxon>Micrococcales</taxon>
        <taxon>Microbacteriaceae</taxon>
        <taxon>Cryobacterium</taxon>
    </lineage>
</organism>
<evidence type="ECO:0000259" key="1">
    <source>
        <dbReference type="Pfam" id="PF25355"/>
    </source>
</evidence>
<name>A0A318A1Z2_9MICO</name>
<dbReference type="GO" id="GO:0016874">
    <property type="term" value="F:ligase activity"/>
    <property type="evidence" value="ECO:0007669"/>
    <property type="project" value="UniProtKB-KW"/>
</dbReference>